<dbReference type="Proteomes" id="UP000182258">
    <property type="component" value="Unassembled WGS sequence"/>
</dbReference>
<reference evidence="6 8" key="2">
    <citation type="submission" date="2016-10" db="EMBL/GenBank/DDBJ databases">
        <authorList>
            <person name="de Groot N.N."/>
        </authorList>
    </citation>
    <scope>NUCLEOTIDE SEQUENCE [LARGE SCALE GENOMIC DNA]</scope>
    <source>
        <strain evidence="6 8">CGMCC 1.10210</strain>
    </source>
</reference>
<dbReference type="SMART" id="SM00418">
    <property type="entry name" value="HTH_ARSR"/>
    <property type="match status" value="1"/>
</dbReference>
<keyword evidence="2 6" id="KW-0238">DNA-binding</keyword>
<dbReference type="Pfam" id="PF01022">
    <property type="entry name" value="HTH_5"/>
    <property type="match status" value="1"/>
</dbReference>
<keyword evidence="1" id="KW-0805">Transcription regulation</keyword>
<organism evidence="6 8">
    <name type="scientific">Devosia psychrophila</name>
    <dbReference type="NCBI Taxonomy" id="728005"/>
    <lineage>
        <taxon>Bacteria</taxon>
        <taxon>Pseudomonadati</taxon>
        <taxon>Pseudomonadota</taxon>
        <taxon>Alphaproteobacteria</taxon>
        <taxon>Hyphomicrobiales</taxon>
        <taxon>Devosiaceae</taxon>
        <taxon>Devosia</taxon>
    </lineage>
</organism>
<dbReference type="InterPro" id="IPR036388">
    <property type="entry name" value="WH-like_DNA-bd_sf"/>
</dbReference>
<dbReference type="AlphaFoldDB" id="A0A0F5PYH2"/>
<feature type="domain" description="HTH arsR-type" evidence="4">
    <location>
        <begin position="6"/>
        <end position="99"/>
    </location>
</feature>
<evidence type="ECO:0000259" key="4">
    <source>
        <dbReference type="PROSITE" id="PS50987"/>
    </source>
</evidence>
<sequence length="104" mass="11581">MNITDLEPRAEEAAQLLTAMANPKRLLILCNLLEQERSVSELSRIVGLEQSPLSQHLSKLRALGLVKTRREGQTIYYRLASEPVTRVLTTLHAIYCVPQLAAVG</sequence>
<keyword evidence="3" id="KW-0804">Transcription</keyword>
<dbReference type="PATRIC" id="fig|728005.3.peg.458"/>
<dbReference type="PANTHER" id="PTHR33154:SF28">
    <property type="entry name" value="HTH-TYPE TRANSCRIPTIONAL REGULATOR YGAV-RELATED"/>
    <property type="match status" value="1"/>
</dbReference>
<dbReference type="InterPro" id="IPR011991">
    <property type="entry name" value="ArsR-like_HTH"/>
</dbReference>
<reference evidence="5 7" key="1">
    <citation type="submission" date="2015-03" db="EMBL/GenBank/DDBJ databases">
        <authorList>
            <person name="Lepp D."/>
            <person name="Hassan Y.I."/>
            <person name="Li X.-Z."/>
            <person name="Zhou T."/>
        </authorList>
    </citation>
    <scope>NUCLEOTIDE SEQUENCE [LARGE SCALE GENOMIC DNA]</scope>
    <source>
        <strain evidence="5 7">Cr7-05</strain>
    </source>
</reference>
<dbReference type="NCBIfam" id="NF033788">
    <property type="entry name" value="HTH_metalloreg"/>
    <property type="match status" value="1"/>
</dbReference>
<dbReference type="GO" id="GO:0003700">
    <property type="term" value="F:DNA-binding transcription factor activity"/>
    <property type="evidence" value="ECO:0007669"/>
    <property type="project" value="InterPro"/>
</dbReference>
<dbReference type="RefSeq" id="WP_046171175.1">
    <property type="nucleotide sequence ID" value="NZ_FOMB01000025.1"/>
</dbReference>
<evidence type="ECO:0000256" key="2">
    <source>
        <dbReference type="ARBA" id="ARBA00023125"/>
    </source>
</evidence>
<dbReference type="PRINTS" id="PR00778">
    <property type="entry name" value="HTHARSR"/>
</dbReference>
<dbReference type="PROSITE" id="PS50987">
    <property type="entry name" value="HTH_ARSR_2"/>
    <property type="match status" value="1"/>
</dbReference>
<evidence type="ECO:0000313" key="5">
    <source>
        <dbReference type="EMBL" id="KKC32879.1"/>
    </source>
</evidence>
<dbReference type="Gene3D" id="1.10.10.10">
    <property type="entry name" value="Winged helix-like DNA-binding domain superfamily/Winged helix DNA-binding domain"/>
    <property type="match status" value="1"/>
</dbReference>
<name>A0A0F5PYH2_9HYPH</name>
<dbReference type="CDD" id="cd00090">
    <property type="entry name" value="HTH_ARSR"/>
    <property type="match status" value="1"/>
</dbReference>
<accession>A0A0F5PYH2</accession>
<evidence type="ECO:0000313" key="6">
    <source>
        <dbReference type="EMBL" id="SFD16942.1"/>
    </source>
</evidence>
<dbReference type="InterPro" id="IPR051081">
    <property type="entry name" value="HTH_MetalResp_TranReg"/>
</dbReference>
<evidence type="ECO:0000256" key="1">
    <source>
        <dbReference type="ARBA" id="ARBA00023015"/>
    </source>
</evidence>
<dbReference type="InterPro" id="IPR036390">
    <property type="entry name" value="WH_DNA-bd_sf"/>
</dbReference>
<gene>
    <name evidence="6" type="ORF">SAMN04488059_12529</name>
    <name evidence="5" type="ORF">WH91_11605</name>
</gene>
<dbReference type="SUPFAM" id="SSF46785">
    <property type="entry name" value="Winged helix' DNA-binding domain"/>
    <property type="match status" value="1"/>
</dbReference>
<evidence type="ECO:0000313" key="8">
    <source>
        <dbReference type="Proteomes" id="UP000182258"/>
    </source>
</evidence>
<protein>
    <submittedName>
        <fullName evidence="5 6">Transcriptional regulator</fullName>
    </submittedName>
</protein>
<keyword evidence="7" id="KW-1185">Reference proteome</keyword>
<dbReference type="STRING" id="728005.SAMN04488059_12529"/>
<dbReference type="GO" id="GO:0003677">
    <property type="term" value="F:DNA binding"/>
    <property type="evidence" value="ECO:0007669"/>
    <property type="project" value="UniProtKB-KW"/>
</dbReference>
<dbReference type="PANTHER" id="PTHR33154">
    <property type="entry name" value="TRANSCRIPTIONAL REGULATOR, ARSR FAMILY"/>
    <property type="match status" value="1"/>
</dbReference>
<dbReference type="EMBL" id="FOMB01000025">
    <property type="protein sequence ID" value="SFD16942.1"/>
    <property type="molecule type" value="Genomic_DNA"/>
</dbReference>
<evidence type="ECO:0000313" key="7">
    <source>
        <dbReference type="Proteomes" id="UP000033519"/>
    </source>
</evidence>
<dbReference type="Proteomes" id="UP000033519">
    <property type="component" value="Unassembled WGS sequence"/>
</dbReference>
<evidence type="ECO:0000256" key="3">
    <source>
        <dbReference type="ARBA" id="ARBA00023163"/>
    </source>
</evidence>
<dbReference type="InterPro" id="IPR001845">
    <property type="entry name" value="HTH_ArsR_DNA-bd_dom"/>
</dbReference>
<dbReference type="OrthoDB" id="194599at2"/>
<proteinExistence type="predicted"/>
<dbReference type="EMBL" id="LAPV01000125">
    <property type="protein sequence ID" value="KKC32879.1"/>
    <property type="molecule type" value="Genomic_DNA"/>
</dbReference>